<dbReference type="KEGG" id="tet:TTHERM_000419664"/>
<sequence>MFIKCFFHQQMMKNLKTFHKLIKTFYCGLLFCMIYVRLVSLLLRVKTIVILLKVAMKPQRFSINQILLIQPKTNCRNGKLYLVKVIILAKKKKENFSITIRQQFKSNNFQTVSMEIVRQILKKKSFFQYSFIKVQA</sequence>
<keyword evidence="3" id="KW-1185">Reference proteome</keyword>
<evidence type="ECO:0000313" key="3">
    <source>
        <dbReference type="Proteomes" id="UP000009168"/>
    </source>
</evidence>
<keyword evidence="1" id="KW-0472">Membrane</keyword>
<dbReference type="InParanoid" id="W7X5G7"/>
<dbReference type="AlphaFoldDB" id="W7X5G7"/>
<dbReference type="EMBL" id="GG662536">
    <property type="protein sequence ID" value="EWS72637.1"/>
    <property type="molecule type" value="Genomic_DNA"/>
</dbReference>
<proteinExistence type="predicted"/>
<evidence type="ECO:0000256" key="1">
    <source>
        <dbReference type="SAM" id="Phobius"/>
    </source>
</evidence>
<reference evidence="3" key="1">
    <citation type="journal article" date="2006" name="PLoS Biol.">
        <title>Macronuclear genome sequence of the ciliate Tetrahymena thermophila, a model eukaryote.</title>
        <authorList>
            <person name="Eisen J.A."/>
            <person name="Coyne R.S."/>
            <person name="Wu M."/>
            <person name="Wu D."/>
            <person name="Thiagarajan M."/>
            <person name="Wortman J.R."/>
            <person name="Badger J.H."/>
            <person name="Ren Q."/>
            <person name="Amedeo P."/>
            <person name="Jones K.M."/>
            <person name="Tallon L.J."/>
            <person name="Delcher A.L."/>
            <person name="Salzberg S.L."/>
            <person name="Silva J.C."/>
            <person name="Haas B.J."/>
            <person name="Majoros W.H."/>
            <person name="Farzad M."/>
            <person name="Carlton J.M."/>
            <person name="Smith R.K. Jr."/>
            <person name="Garg J."/>
            <person name="Pearlman R.E."/>
            <person name="Karrer K.M."/>
            <person name="Sun L."/>
            <person name="Manning G."/>
            <person name="Elde N.C."/>
            <person name="Turkewitz A.P."/>
            <person name="Asai D.J."/>
            <person name="Wilkes D.E."/>
            <person name="Wang Y."/>
            <person name="Cai H."/>
            <person name="Collins K."/>
            <person name="Stewart B.A."/>
            <person name="Lee S.R."/>
            <person name="Wilamowska K."/>
            <person name="Weinberg Z."/>
            <person name="Ruzzo W.L."/>
            <person name="Wloga D."/>
            <person name="Gaertig J."/>
            <person name="Frankel J."/>
            <person name="Tsao C.-C."/>
            <person name="Gorovsky M.A."/>
            <person name="Keeling P.J."/>
            <person name="Waller R.F."/>
            <person name="Patron N.J."/>
            <person name="Cherry J.M."/>
            <person name="Stover N.A."/>
            <person name="Krieger C.J."/>
            <person name="del Toro C."/>
            <person name="Ryder H.F."/>
            <person name="Williamson S.C."/>
            <person name="Barbeau R.A."/>
            <person name="Hamilton E.P."/>
            <person name="Orias E."/>
        </authorList>
    </citation>
    <scope>NUCLEOTIDE SEQUENCE [LARGE SCALE GENOMIC DNA]</scope>
    <source>
        <strain evidence="3">SB210</strain>
    </source>
</reference>
<evidence type="ECO:0000313" key="2">
    <source>
        <dbReference type="EMBL" id="EWS72637.1"/>
    </source>
</evidence>
<dbReference type="Proteomes" id="UP000009168">
    <property type="component" value="Unassembled WGS sequence"/>
</dbReference>
<dbReference type="RefSeq" id="XP_012654805.1">
    <property type="nucleotide sequence ID" value="XM_012799351.1"/>
</dbReference>
<keyword evidence="1 2" id="KW-0812">Transmembrane</keyword>
<protein>
    <submittedName>
        <fullName evidence="2">Transmembrane protein, putative</fullName>
    </submittedName>
</protein>
<dbReference type="GeneID" id="24438862"/>
<organism evidence="2 3">
    <name type="scientific">Tetrahymena thermophila (strain SB210)</name>
    <dbReference type="NCBI Taxonomy" id="312017"/>
    <lineage>
        <taxon>Eukaryota</taxon>
        <taxon>Sar</taxon>
        <taxon>Alveolata</taxon>
        <taxon>Ciliophora</taxon>
        <taxon>Intramacronucleata</taxon>
        <taxon>Oligohymenophorea</taxon>
        <taxon>Hymenostomatida</taxon>
        <taxon>Tetrahymenina</taxon>
        <taxon>Tetrahymenidae</taxon>
        <taxon>Tetrahymena</taxon>
    </lineage>
</organism>
<feature type="transmembrane region" description="Helical" evidence="1">
    <location>
        <begin position="21"/>
        <end position="43"/>
    </location>
</feature>
<name>W7X5G7_TETTS</name>
<accession>W7X5G7</accession>
<keyword evidence="1" id="KW-1133">Transmembrane helix</keyword>
<gene>
    <name evidence="2" type="ORF">TTHERM_000419664</name>
</gene>